<gene>
    <name evidence="1" type="ORF">THAOC_35557</name>
</gene>
<reference evidence="1 2" key="1">
    <citation type="journal article" date="2012" name="Genome Biol.">
        <title>Genome and low-iron response of an oceanic diatom adapted to chronic iron limitation.</title>
        <authorList>
            <person name="Lommer M."/>
            <person name="Specht M."/>
            <person name="Roy A.S."/>
            <person name="Kraemer L."/>
            <person name="Andreson R."/>
            <person name="Gutowska M.A."/>
            <person name="Wolf J."/>
            <person name="Bergner S.V."/>
            <person name="Schilhabel M.B."/>
            <person name="Klostermeier U.C."/>
            <person name="Beiko R.G."/>
            <person name="Rosenstiel P."/>
            <person name="Hippler M."/>
            <person name="Laroche J."/>
        </authorList>
    </citation>
    <scope>NUCLEOTIDE SEQUENCE [LARGE SCALE GENOMIC DNA]</scope>
    <source>
        <strain evidence="1 2">CCMP1005</strain>
    </source>
</reference>
<dbReference type="AlphaFoldDB" id="K0R1K0"/>
<evidence type="ECO:0000313" key="2">
    <source>
        <dbReference type="Proteomes" id="UP000266841"/>
    </source>
</evidence>
<dbReference type="OrthoDB" id="94652at2759"/>
<dbReference type="EMBL" id="AGNL01048231">
    <property type="protein sequence ID" value="EJK45810.1"/>
    <property type="molecule type" value="Genomic_DNA"/>
</dbReference>
<dbReference type="Proteomes" id="UP000266841">
    <property type="component" value="Unassembled WGS sequence"/>
</dbReference>
<accession>K0R1K0</accession>
<sequence length="242" mass="27618">MLYGADPQIYTDHKNLIFANFTTQRVLRWRCFIEEFHPRLFYIEGKNNMNNILADAFSRLPRHANPNRVVHDGGPELKANSQTYVTNEYQVKTVQTTAHTLHASLCDLRAHASHHPTIDQHYCDLNRPWTREDARAIVDRALSYASHARVFCANLADPVSTGFLRLSASTSMVMQRFAFRHQSLSVLISDASSLIGSHDFYPEELHGGGECSRHVVGTQYIASYLPQRIPYILSLTLNGYRR</sequence>
<organism evidence="1 2">
    <name type="scientific">Thalassiosira oceanica</name>
    <name type="common">Marine diatom</name>
    <dbReference type="NCBI Taxonomy" id="159749"/>
    <lineage>
        <taxon>Eukaryota</taxon>
        <taxon>Sar</taxon>
        <taxon>Stramenopiles</taxon>
        <taxon>Ochrophyta</taxon>
        <taxon>Bacillariophyta</taxon>
        <taxon>Coscinodiscophyceae</taxon>
        <taxon>Thalassiosirophycidae</taxon>
        <taxon>Thalassiosirales</taxon>
        <taxon>Thalassiosiraceae</taxon>
        <taxon>Thalassiosira</taxon>
    </lineage>
</organism>
<proteinExistence type="predicted"/>
<name>K0R1K0_THAOC</name>
<keyword evidence="2" id="KW-1185">Reference proteome</keyword>
<comment type="caution">
    <text evidence="1">The sequence shown here is derived from an EMBL/GenBank/DDBJ whole genome shotgun (WGS) entry which is preliminary data.</text>
</comment>
<protein>
    <recommendedName>
        <fullName evidence="3">Reverse transcriptase RNase H-like domain-containing protein</fullName>
    </recommendedName>
</protein>
<evidence type="ECO:0008006" key="3">
    <source>
        <dbReference type="Google" id="ProtNLM"/>
    </source>
</evidence>
<evidence type="ECO:0000313" key="1">
    <source>
        <dbReference type="EMBL" id="EJK45810.1"/>
    </source>
</evidence>